<dbReference type="PANTHER" id="PTHR42718:SF9">
    <property type="entry name" value="MAJOR FACILITATOR SUPERFAMILY MULTIDRUG TRANSPORTER MFSC"/>
    <property type="match status" value="1"/>
</dbReference>
<evidence type="ECO:0000256" key="1">
    <source>
        <dbReference type="ARBA" id="ARBA00004651"/>
    </source>
</evidence>
<dbReference type="InterPro" id="IPR011701">
    <property type="entry name" value="MFS"/>
</dbReference>
<dbReference type="Proteomes" id="UP000032679">
    <property type="component" value="Unassembled WGS sequence"/>
</dbReference>
<dbReference type="SUPFAM" id="SSF103473">
    <property type="entry name" value="MFS general substrate transporter"/>
    <property type="match status" value="1"/>
</dbReference>
<feature type="transmembrane region" description="Helical" evidence="8">
    <location>
        <begin position="368"/>
        <end position="390"/>
    </location>
</feature>
<evidence type="ECO:0000256" key="4">
    <source>
        <dbReference type="ARBA" id="ARBA00022475"/>
    </source>
</evidence>
<name>A0A0D6MR48_9PROT</name>
<organism evidence="10 11">
    <name type="scientific">Tanticharoenia sakaeratensis NBRC 103193</name>
    <dbReference type="NCBI Taxonomy" id="1231623"/>
    <lineage>
        <taxon>Bacteria</taxon>
        <taxon>Pseudomonadati</taxon>
        <taxon>Pseudomonadota</taxon>
        <taxon>Alphaproteobacteria</taxon>
        <taxon>Acetobacterales</taxon>
        <taxon>Acetobacteraceae</taxon>
        <taxon>Tanticharoenia</taxon>
    </lineage>
</organism>
<feature type="transmembrane region" description="Helical" evidence="8">
    <location>
        <begin position="204"/>
        <end position="223"/>
    </location>
</feature>
<evidence type="ECO:0000313" key="11">
    <source>
        <dbReference type="Proteomes" id="UP000032679"/>
    </source>
</evidence>
<feature type="transmembrane region" description="Helical" evidence="8">
    <location>
        <begin position="172"/>
        <end position="192"/>
    </location>
</feature>
<dbReference type="STRING" id="1231623.Tasa_058_022"/>
<accession>A0A0D6MR48</accession>
<feature type="transmembrane region" description="Helical" evidence="8">
    <location>
        <begin position="492"/>
        <end position="512"/>
    </location>
</feature>
<dbReference type="Gene3D" id="1.20.1720.10">
    <property type="entry name" value="Multidrug resistance protein D"/>
    <property type="match status" value="1"/>
</dbReference>
<evidence type="ECO:0000256" key="5">
    <source>
        <dbReference type="ARBA" id="ARBA00022692"/>
    </source>
</evidence>
<reference evidence="10 11" key="1">
    <citation type="submission" date="2012-10" db="EMBL/GenBank/DDBJ databases">
        <title>Genome sequencing of Tanticharoenia sakaeratensis NBRC 103193.</title>
        <authorList>
            <person name="Azuma Y."/>
            <person name="Hadano H."/>
            <person name="Hirakawa H."/>
            <person name="Matsushita K."/>
        </authorList>
    </citation>
    <scope>NUCLEOTIDE SEQUENCE [LARGE SCALE GENOMIC DNA]</scope>
    <source>
        <strain evidence="10 11">NBRC 103193</strain>
    </source>
</reference>
<dbReference type="EMBL" id="BALE01000058">
    <property type="protein sequence ID" value="GAN55748.1"/>
    <property type="molecule type" value="Genomic_DNA"/>
</dbReference>
<comment type="similarity">
    <text evidence="2">Belongs to the major facilitator superfamily. EmrB family.</text>
</comment>
<sequence length="524" mass="56684">MSGSREEVWKPKANPWLIALTVTLAAFMEVLDTTIVNVALPHIAGTLGSSYDDATWALTSYLVANGIVLTISSWFSKLFGRKRYFIICIIMFTVSSFLCGLSDSLPMLIIFRLMQGFFGGGLQPAQQSIILDTFPPSQRGAAFGLTAIATIVGPVLGPALGGWLTDNYSWRWVFYVNIPFGILATIGVSALVEDPPWARKAREPIDVIGIALISLGLGCLEVMCDRGEDDDWFGSPFITVLGILSVVGIVGAILWLLKAKNPLLRLSVLKDRNFAVGVFLIAMLGATLYASAIIVPQFAQQVLGYTATVSGLVLAPGGVAVIVLIPLVGRIMKVAQIRWLIAFGFFLMGIAMFVSAHLVPYTDFRHLIFYRVMQTSSLAFMFVPISTIAYSTLPRELNGDASALFSMARNYVGSLAISLATAAVTEIQQKRQVYVTDQMSPYRPQYQAYLSTVQRTAENYGMTAQQASTFATHQLVSTFSSQVAMLAYNETFMLIGIVAFVVSPACLLLSPLTGGGRGAKGGGH</sequence>
<protein>
    <submittedName>
        <fullName evidence="10">Multidrug resistance protein B</fullName>
    </submittedName>
</protein>
<keyword evidence="6 8" id="KW-1133">Transmembrane helix</keyword>
<dbReference type="Pfam" id="PF07690">
    <property type="entry name" value="MFS_1"/>
    <property type="match status" value="1"/>
</dbReference>
<evidence type="ECO:0000259" key="9">
    <source>
        <dbReference type="PROSITE" id="PS50850"/>
    </source>
</evidence>
<feature type="transmembrane region" description="Helical" evidence="8">
    <location>
        <begin position="305"/>
        <end position="327"/>
    </location>
</feature>
<evidence type="ECO:0000256" key="6">
    <source>
        <dbReference type="ARBA" id="ARBA00022989"/>
    </source>
</evidence>
<evidence type="ECO:0000256" key="3">
    <source>
        <dbReference type="ARBA" id="ARBA00022448"/>
    </source>
</evidence>
<feature type="transmembrane region" description="Helical" evidence="8">
    <location>
        <begin position="278"/>
        <end position="299"/>
    </location>
</feature>
<dbReference type="InterPro" id="IPR020846">
    <property type="entry name" value="MFS_dom"/>
</dbReference>
<dbReference type="InterPro" id="IPR036259">
    <property type="entry name" value="MFS_trans_sf"/>
</dbReference>
<keyword evidence="7 8" id="KW-0472">Membrane</keyword>
<dbReference type="AlphaFoldDB" id="A0A0D6MR48"/>
<dbReference type="NCBIfam" id="TIGR00711">
    <property type="entry name" value="efflux_EmrB"/>
    <property type="match status" value="1"/>
</dbReference>
<comment type="subcellular location">
    <subcellularLocation>
        <location evidence="1">Cell membrane</location>
        <topology evidence="1">Multi-pass membrane protein</topology>
    </subcellularLocation>
</comment>
<evidence type="ECO:0000313" key="10">
    <source>
        <dbReference type="EMBL" id="GAN55748.1"/>
    </source>
</evidence>
<feature type="transmembrane region" description="Helical" evidence="8">
    <location>
        <begin position="339"/>
        <end position="362"/>
    </location>
</feature>
<dbReference type="RefSeq" id="WP_048851178.1">
    <property type="nucleotide sequence ID" value="NZ_BALE01000058.1"/>
</dbReference>
<evidence type="ECO:0000256" key="8">
    <source>
        <dbReference type="SAM" id="Phobius"/>
    </source>
</evidence>
<keyword evidence="3" id="KW-0813">Transport</keyword>
<dbReference type="OrthoDB" id="9771737at2"/>
<feature type="transmembrane region" description="Helical" evidence="8">
    <location>
        <begin position="84"/>
        <end position="111"/>
    </location>
</feature>
<gene>
    <name evidence="10" type="ORF">Tasa_058_022</name>
</gene>
<dbReference type="GO" id="GO:0022857">
    <property type="term" value="F:transmembrane transporter activity"/>
    <property type="evidence" value="ECO:0007669"/>
    <property type="project" value="InterPro"/>
</dbReference>
<comment type="caution">
    <text evidence="10">The sequence shown here is derived from an EMBL/GenBank/DDBJ whole genome shotgun (WGS) entry which is preliminary data.</text>
</comment>
<feature type="transmembrane region" description="Helical" evidence="8">
    <location>
        <begin position="235"/>
        <end position="257"/>
    </location>
</feature>
<dbReference type="PROSITE" id="PS50850">
    <property type="entry name" value="MFS"/>
    <property type="match status" value="1"/>
</dbReference>
<dbReference type="InterPro" id="IPR004638">
    <property type="entry name" value="EmrB-like"/>
</dbReference>
<dbReference type="PANTHER" id="PTHR42718">
    <property type="entry name" value="MAJOR FACILITATOR SUPERFAMILY MULTIDRUG TRANSPORTER MFSC"/>
    <property type="match status" value="1"/>
</dbReference>
<evidence type="ECO:0000256" key="2">
    <source>
        <dbReference type="ARBA" id="ARBA00008537"/>
    </source>
</evidence>
<keyword evidence="11" id="KW-1185">Reference proteome</keyword>
<keyword evidence="5 8" id="KW-0812">Transmembrane</keyword>
<feature type="transmembrane region" description="Helical" evidence="8">
    <location>
        <begin position="56"/>
        <end position="75"/>
    </location>
</feature>
<dbReference type="CDD" id="cd17503">
    <property type="entry name" value="MFS_LmrB_MDR_like"/>
    <property type="match status" value="1"/>
</dbReference>
<dbReference type="GO" id="GO:0005886">
    <property type="term" value="C:plasma membrane"/>
    <property type="evidence" value="ECO:0007669"/>
    <property type="project" value="UniProtKB-SubCell"/>
</dbReference>
<evidence type="ECO:0000256" key="7">
    <source>
        <dbReference type="ARBA" id="ARBA00023136"/>
    </source>
</evidence>
<dbReference type="Gene3D" id="1.20.1250.20">
    <property type="entry name" value="MFS general substrate transporter like domains"/>
    <property type="match status" value="1"/>
</dbReference>
<proteinExistence type="inferred from homology"/>
<keyword evidence="4" id="KW-1003">Cell membrane</keyword>
<feature type="domain" description="Major facilitator superfamily (MFS) profile" evidence="9">
    <location>
        <begin position="18"/>
        <end position="514"/>
    </location>
</feature>